<accession>A0ABD2Y7L9</accession>
<organism evidence="2 3">
    <name type="scientific">Cinchona calisaya</name>
    <dbReference type="NCBI Taxonomy" id="153742"/>
    <lineage>
        <taxon>Eukaryota</taxon>
        <taxon>Viridiplantae</taxon>
        <taxon>Streptophyta</taxon>
        <taxon>Embryophyta</taxon>
        <taxon>Tracheophyta</taxon>
        <taxon>Spermatophyta</taxon>
        <taxon>Magnoliopsida</taxon>
        <taxon>eudicotyledons</taxon>
        <taxon>Gunneridae</taxon>
        <taxon>Pentapetalae</taxon>
        <taxon>asterids</taxon>
        <taxon>lamiids</taxon>
        <taxon>Gentianales</taxon>
        <taxon>Rubiaceae</taxon>
        <taxon>Cinchonoideae</taxon>
        <taxon>Cinchoneae</taxon>
        <taxon>Cinchona</taxon>
    </lineage>
</organism>
<evidence type="ECO:0000259" key="1">
    <source>
        <dbReference type="PROSITE" id="PS50181"/>
    </source>
</evidence>
<proteinExistence type="predicted"/>
<dbReference type="InterPro" id="IPR036047">
    <property type="entry name" value="F-box-like_dom_sf"/>
</dbReference>
<dbReference type="SUPFAM" id="SSF81383">
    <property type="entry name" value="F-box domain"/>
    <property type="match status" value="1"/>
</dbReference>
<dbReference type="PANTHER" id="PTHR31672:SF13">
    <property type="entry name" value="F-BOX PROTEIN CPR30-LIKE"/>
    <property type="match status" value="1"/>
</dbReference>
<dbReference type="InterPro" id="IPR050796">
    <property type="entry name" value="SCF_F-box_component"/>
</dbReference>
<dbReference type="SMART" id="SM00256">
    <property type="entry name" value="FBOX"/>
    <property type="match status" value="1"/>
</dbReference>
<feature type="domain" description="F-box" evidence="1">
    <location>
        <begin position="1"/>
        <end position="45"/>
    </location>
</feature>
<gene>
    <name evidence="2" type="ORF">ACH5RR_037937</name>
</gene>
<evidence type="ECO:0000313" key="2">
    <source>
        <dbReference type="EMBL" id="KAL3503488.1"/>
    </source>
</evidence>
<protein>
    <recommendedName>
        <fullName evidence="1">F-box domain-containing protein</fullName>
    </recommendedName>
</protein>
<dbReference type="PROSITE" id="PS50181">
    <property type="entry name" value="FBOX"/>
    <property type="match status" value="1"/>
</dbReference>
<dbReference type="EMBL" id="JBJUIK010000015">
    <property type="protein sequence ID" value="KAL3503488.1"/>
    <property type="molecule type" value="Genomic_DNA"/>
</dbReference>
<reference evidence="2 3" key="1">
    <citation type="submission" date="2024-11" db="EMBL/GenBank/DDBJ databases">
        <title>A near-complete genome assembly of Cinchona calisaya.</title>
        <authorList>
            <person name="Lian D.C."/>
            <person name="Zhao X.W."/>
            <person name="Wei L."/>
        </authorList>
    </citation>
    <scope>NUCLEOTIDE SEQUENCE [LARGE SCALE GENOMIC DNA]</scope>
    <source>
        <tissue evidence="2">Nenye</tissue>
    </source>
</reference>
<dbReference type="InterPro" id="IPR001810">
    <property type="entry name" value="F-box_dom"/>
</dbReference>
<dbReference type="CDD" id="cd22157">
    <property type="entry name" value="F-box_AtFBW1-like"/>
    <property type="match status" value="1"/>
</dbReference>
<comment type="caution">
    <text evidence="2">The sequence shown here is derived from an EMBL/GenBank/DDBJ whole genome shotgun (WGS) entry which is preliminary data.</text>
</comment>
<sequence>MNMEVQPEDLLREILVRLPVKSLLRFCYVSKTWCDLINSPYFADMHLSRAKSHRVFLIKQCLNGEKKALLSFHSDYLSPGRSIAGAAAAAPDLKLRSTHRARIKLYGTCNGIVCLAKLVPWSHSDSDKDKIYLCNLATRQFLTLPPSPFGCPDTFEDVCSTSLGLGFNPSTQDYKLVKFISYG</sequence>
<keyword evidence="3" id="KW-1185">Reference proteome</keyword>
<dbReference type="PANTHER" id="PTHR31672">
    <property type="entry name" value="BNACNNG10540D PROTEIN"/>
    <property type="match status" value="1"/>
</dbReference>
<dbReference type="AlphaFoldDB" id="A0ABD2Y7L9"/>
<dbReference type="Pfam" id="PF00646">
    <property type="entry name" value="F-box"/>
    <property type="match status" value="1"/>
</dbReference>
<name>A0ABD2Y7L9_9GENT</name>
<dbReference type="Gene3D" id="1.20.1280.50">
    <property type="match status" value="1"/>
</dbReference>
<dbReference type="Proteomes" id="UP001630127">
    <property type="component" value="Unassembled WGS sequence"/>
</dbReference>
<evidence type="ECO:0000313" key="3">
    <source>
        <dbReference type="Proteomes" id="UP001630127"/>
    </source>
</evidence>